<feature type="transmembrane region" description="Helical" evidence="2">
    <location>
        <begin position="203"/>
        <end position="224"/>
    </location>
</feature>
<feature type="transmembrane region" description="Helical" evidence="2">
    <location>
        <begin position="180"/>
        <end position="197"/>
    </location>
</feature>
<keyword evidence="2" id="KW-0472">Membrane</keyword>
<feature type="transmembrane region" description="Helical" evidence="2">
    <location>
        <begin position="149"/>
        <end position="173"/>
    </location>
</feature>
<dbReference type="Proteomes" id="UP000254425">
    <property type="component" value="Chromosome"/>
</dbReference>
<feature type="transmembrane region" description="Helical" evidence="2">
    <location>
        <begin position="82"/>
        <end position="102"/>
    </location>
</feature>
<dbReference type="RefSeq" id="WP_208880273.1">
    <property type="nucleotide sequence ID" value="NZ_CP031320.1"/>
</dbReference>
<keyword evidence="4" id="KW-1185">Reference proteome</keyword>
<reference evidence="3 4" key="1">
    <citation type="submission" date="2018-07" db="EMBL/GenBank/DDBJ databases">
        <title>Draft genome of the type strain Streptomyces armeniacus ATCC 15676.</title>
        <authorList>
            <person name="Labana P."/>
            <person name="Gosse J.T."/>
            <person name="Boddy C.N."/>
        </authorList>
    </citation>
    <scope>NUCLEOTIDE SEQUENCE [LARGE SCALE GENOMIC DNA]</scope>
    <source>
        <strain evidence="3 4">ATCC 15676</strain>
    </source>
</reference>
<feature type="region of interest" description="Disordered" evidence="1">
    <location>
        <begin position="1"/>
        <end position="47"/>
    </location>
</feature>
<keyword evidence="2" id="KW-0812">Transmembrane</keyword>
<gene>
    <name evidence="3" type="ORF">DVA86_20510</name>
</gene>
<sequence>MSEHTDQPPHIPSQRQQPPAADHDQALNALPPPPAEPTDTEQPQLTPRAWWNEAWSDGGYLYDRWEDLRQAPELGWHHMAHWVKTVLALSGASVLILLLYGASDVAAEAGHQLITAAPHVQIGTDTSLRVWAVIDQPIRSYTAQHSADLAISGSTVYTLWQITGLLGLIGGFVRSTAARLTWTCWGTGSVAMVWSATPADSRAIAAGIAVLAWTLASAAALRGLSLRPVLYIRVPRTEIHQDIHLPAVSPAVADDNAPKAEVRSQ</sequence>
<protein>
    <submittedName>
        <fullName evidence="3">Uncharacterized protein</fullName>
    </submittedName>
</protein>
<evidence type="ECO:0000313" key="4">
    <source>
        <dbReference type="Proteomes" id="UP000254425"/>
    </source>
</evidence>
<proteinExistence type="predicted"/>
<evidence type="ECO:0000256" key="1">
    <source>
        <dbReference type="SAM" id="MobiDB-lite"/>
    </source>
</evidence>
<accession>A0A345XSR1</accession>
<keyword evidence="2" id="KW-1133">Transmembrane helix</keyword>
<evidence type="ECO:0000313" key="3">
    <source>
        <dbReference type="EMBL" id="AXK34677.1"/>
    </source>
</evidence>
<organism evidence="3 4">
    <name type="scientific">Streptomyces armeniacus</name>
    <dbReference type="NCBI Taxonomy" id="83291"/>
    <lineage>
        <taxon>Bacteria</taxon>
        <taxon>Bacillati</taxon>
        <taxon>Actinomycetota</taxon>
        <taxon>Actinomycetes</taxon>
        <taxon>Kitasatosporales</taxon>
        <taxon>Streptomycetaceae</taxon>
        <taxon>Streptomyces</taxon>
    </lineage>
</organism>
<dbReference type="EMBL" id="CP031320">
    <property type="protein sequence ID" value="AXK34677.1"/>
    <property type="molecule type" value="Genomic_DNA"/>
</dbReference>
<name>A0A345XSR1_9ACTN</name>
<dbReference type="AlphaFoldDB" id="A0A345XSR1"/>
<evidence type="ECO:0000256" key="2">
    <source>
        <dbReference type="SAM" id="Phobius"/>
    </source>
</evidence>
<dbReference type="KEGG" id="sarm:DVA86_20510"/>